<evidence type="ECO:0000256" key="3">
    <source>
        <dbReference type="ARBA" id="ARBA00022691"/>
    </source>
</evidence>
<name>X0ZCH0_9ZZZZ</name>
<keyword evidence="3" id="KW-0949">S-adenosyl-L-methionine</keyword>
<dbReference type="EMBL" id="BARS01058168">
    <property type="protein sequence ID" value="GAG46076.1"/>
    <property type="molecule type" value="Genomic_DNA"/>
</dbReference>
<keyword evidence="5" id="KW-0408">Iron</keyword>
<protein>
    <recommendedName>
        <fullName evidence="7">Radical SAM core domain-containing protein</fullName>
    </recommendedName>
</protein>
<dbReference type="AlphaFoldDB" id="X0ZCH0"/>
<dbReference type="PANTHER" id="PTHR30352:SF5">
    <property type="entry name" value="PYRUVATE FORMATE-LYASE 1-ACTIVATING ENZYME"/>
    <property type="match status" value="1"/>
</dbReference>
<dbReference type="InterPro" id="IPR034457">
    <property type="entry name" value="Organic_radical-activating"/>
</dbReference>
<evidence type="ECO:0000256" key="5">
    <source>
        <dbReference type="ARBA" id="ARBA00023004"/>
    </source>
</evidence>
<evidence type="ECO:0000256" key="4">
    <source>
        <dbReference type="ARBA" id="ARBA00022723"/>
    </source>
</evidence>
<sequence>EVMTLLQGQDIDRVIFMGTEPALDPELPALAEALHKEFHCYNVILTNGLKLSGLEYIDEVIFSIKAYSDDRHRDYTGRSNKKILKNFATLYSSGKTLQAETVLIPDYIDANEV</sequence>
<dbReference type="GO" id="GO:0046872">
    <property type="term" value="F:metal ion binding"/>
    <property type="evidence" value="ECO:0007669"/>
    <property type="project" value="UniProtKB-KW"/>
</dbReference>
<evidence type="ECO:0000259" key="7">
    <source>
        <dbReference type="Pfam" id="PF04055"/>
    </source>
</evidence>
<keyword evidence="2" id="KW-0004">4Fe-4S</keyword>
<dbReference type="Pfam" id="PF04055">
    <property type="entry name" value="Radical_SAM"/>
    <property type="match status" value="1"/>
</dbReference>
<dbReference type="PANTHER" id="PTHR30352">
    <property type="entry name" value="PYRUVATE FORMATE-LYASE-ACTIVATING ENZYME"/>
    <property type="match status" value="1"/>
</dbReference>
<accession>X0ZCH0</accession>
<keyword evidence="6" id="KW-0411">Iron-sulfur</keyword>
<feature type="non-terminal residue" evidence="8">
    <location>
        <position position="113"/>
    </location>
</feature>
<gene>
    <name evidence="8" type="ORF">S01H1_84965</name>
</gene>
<feature type="non-terminal residue" evidence="8">
    <location>
        <position position="1"/>
    </location>
</feature>
<proteinExistence type="predicted"/>
<dbReference type="InterPro" id="IPR058240">
    <property type="entry name" value="rSAM_sf"/>
</dbReference>
<keyword evidence="4" id="KW-0479">Metal-binding</keyword>
<dbReference type="InterPro" id="IPR013785">
    <property type="entry name" value="Aldolase_TIM"/>
</dbReference>
<evidence type="ECO:0000256" key="6">
    <source>
        <dbReference type="ARBA" id="ARBA00023014"/>
    </source>
</evidence>
<dbReference type="Gene3D" id="3.20.20.70">
    <property type="entry name" value="Aldolase class I"/>
    <property type="match status" value="1"/>
</dbReference>
<evidence type="ECO:0000256" key="1">
    <source>
        <dbReference type="ARBA" id="ARBA00001966"/>
    </source>
</evidence>
<comment type="cofactor">
    <cofactor evidence="1">
        <name>[4Fe-4S] cluster</name>
        <dbReference type="ChEBI" id="CHEBI:49883"/>
    </cofactor>
</comment>
<feature type="domain" description="Radical SAM core" evidence="7">
    <location>
        <begin position="7"/>
        <end position="107"/>
    </location>
</feature>
<dbReference type="GO" id="GO:0051539">
    <property type="term" value="F:4 iron, 4 sulfur cluster binding"/>
    <property type="evidence" value="ECO:0007669"/>
    <property type="project" value="UniProtKB-KW"/>
</dbReference>
<comment type="caution">
    <text evidence="8">The sequence shown here is derived from an EMBL/GenBank/DDBJ whole genome shotgun (WGS) entry which is preliminary data.</text>
</comment>
<evidence type="ECO:0000256" key="2">
    <source>
        <dbReference type="ARBA" id="ARBA00022485"/>
    </source>
</evidence>
<evidence type="ECO:0000313" key="8">
    <source>
        <dbReference type="EMBL" id="GAG46076.1"/>
    </source>
</evidence>
<reference evidence="8" key="1">
    <citation type="journal article" date="2014" name="Front. Microbiol.">
        <title>High frequency of phylogenetically diverse reductive dehalogenase-homologous genes in deep subseafloor sedimentary metagenomes.</title>
        <authorList>
            <person name="Kawai M."/>
            <person name="Futagami T."/>
            <person name="Toyoda A."/>
            <person name="Takaki Y."/>
            <person name="Nishi S."/>
            <person name="Hori S."/>
            <person name="Arai W."/>
            <person name="Tsubouchi T."/>
            <person name="Morono Y."/>
            <person name="Uchiyama I."/>
            <person name="Ito T."/>
            <person name="Fujiyama A."/>
            <person name="Inagaki F."/>
            <person name="Takami H."/>
        </authorList>
    </citation>
    <scope>NUCLEOTIDE SEQUENCE</scope>
    <source>
        <strain evidence="8">Expedition CK06-06</strain>
    </source>
</reference>
<dbReference type="GO" id="GO:0003824">
    <property type="term" value="F:catalytic activity"/>
    <property type="evidence" value="ECO:0007669"/>
    <property type="project" value="InterPro"/>
</dbReference>
<dbReference type="SUPFAM" id="SSF102114">
    <property type="entry name" value="Radical SAM enzymes"/>
    <property type="match status" value="1"/>
</dbReference>
<dbReference type="InterPro" id="IPR007197">
    <property type="entry name" value="rSAM"/>
</dbReference>
<organism evidence="8">
    <name type="scientific">marine sediment metagenome</name>
    <dbReference type="NCBI Taxonomy" id="412755"/>
    <lineage>
        <taxon>unclassified sequences</taxon>
        <taxon>metagenomes</taxon>
        <taxon>ecological metagenomes</taxon>
    </lineage>
</organism>